<organism evidence="3">
    <name type="scientific">Naegleria gruberi</name>
    <name type="common">Amoeba</name>
    <dbReference type="NCBI Taxonomy" id="5762"/>
    <lineage>
        <taxon>Eukaryota</taxon>
        <taxon>Discoba</taxon>
        <taxon>Heterolobosea</taxon>
        <taxon>Tetramitia</taxon>
        <taxon>Eutetramitia</taxon>
        <taxon>Vahlkampfiidae</taxon>
        <taxon>Naegleria</taxon>
    </lineage>
</organism>
<evidence type="ECO:0000313" key="3">
    <source>
        <dbReference type="Proteomes" id="UP000006671"/>
    </source>
</evidence>
<dbReference type="RefSeq" id="XP_002668388.1">
    <property type="nucleotide sequence ID" value="XM_002668342.1"/>
</dbReference>
<gene>
    <name evidence="2" type="ORF">NAEGRDRAFT_54815</name>
</gene>
<dbReference type="PANTHER" id="PTHR38150:SF1">
    <property type="entry name" value="PFU DOMAIN-CONTAINING PROTEIN"/>
    <property type="match status" value="1"/>
</dbReference>
<feature type="compositionally biased region" description="Low complexity" evidence="1">
    <location>
        <begin position="317"/>
        <end position="359"/>
    </location>
</feature>
<dbReference type="InParanoid" id="D2W5K8"/>
<evidence type="ECO:0000256" key="1">
    <source>
        <dbReference type="SAM" id="MobiDB-lite"/>
    </source>
</evidence>
<reference evidence="2 3" key="1">
    <citation type="journal article" date="2010" name="Cell">
        <title>The genome of Naegleria gruberi illuminates early eukaryotic versatility.</title>
        <authorList>
            <person name="Fritz-Laylin L.K."/>
            <person name="Prochnik S.E."/>
            <person name="Ginger M.L."/>
            <person name="Dacks J.B."/>
            <person name="Carpenter M.L."/>
            <person name="Field M.C."/>
            <person name="Kuo A."/>
            <person name="Paredez A."/>
            <person name="Chapman J."/>
            <person name="Pham J."/>
            <person name="Shu S."/>
            <person name="Neupane R."/>
            <person name="Cipriano M."/>
            <person name="Mancuso J."/>
            <person name="Tu H."/>
            <person name="Salamov A."/>
            <person name="Lindquist E."/>
            <person name="Shapiro H."/>
            <person name="Lucas S."/>
            <person name="Grigoriev I.V."/>
            <person name="Cande W.Z."/>
            <person name="Fulton C."/>
            <person name="Rokhsar D.S."/>
            <person name="Dawson S.C."/>
        </authorList>
    </citation>
    <scope>NUCLEOTIDE SEQUENCE [LARGE SCALE GENOMIC DNA]</scope>
    <source>
        <strain evidence="2 3">NEG-M</strain>
    </source>
</reference>
<dbReference type="GeneID" id="8860340"/>
<name>D2W5K8_NAEGR</name>
<feature type="region of interest" description="Disordered" evidence="1">
    <location>
        <begin position="309"/>
        <end position="403"/>
    </location>
</feature>
<proteinExistence type="predicted"/>
<keyword evidence="3" id="KW-1185">Reference proteome</keyword>
<dbReference type="OrthoDB" id="273382at2759"/>
<dbReference type="EMBL" id="GG739093">
    <property type="protein sequence ID" value="EFC35644.1"/>
    <property type="molecule type" value="Genomic_DNA"/>
</dbReference>
<feature type="compositionally biased region" description="Polar residues" evidence="1">
    <location>
        <begin position="389"/>
        <end position="403"/>
    </location>
</feature>
<sequence length="403" mass="46030">MSDCTFKPKTNSKKLLGFSHSNSNRFDSLYNMAFIPKKLPNEKTREEKEMEECTFKPNRLNTKKYQSSNLSKSVDFDSIRGIKETVGRLRKGNEERERLFTYFNSLRDKVQTSTEDYKNKKTSFKPFSFQLDKRKRSKPILYMDVNLGVGRSGRIGIHEGDKPEELAFNFAQTYKIDPILQQRLQDLIRQNMEENQHLFNNRENNGIDGIDGIADDNSNHTGGDGGGDMMMNNQQYYEQVEEHEDDDDRFINGGTNNNDNQMTMMDLEDESNHDLKIEDLNSATNQELIALSKSNVANLSIYDESLENVHTNQQQPSTSNNITSTSTKNSTTNKGINKNNSTTTSANPSSKSVVTSTTSNRTQLPTYRSKTPTMKNSPTTTLNEKRSKTPTTDRYQSNNKFKL</sequence>
<dbReference type="AlphaFoldDB" id="D2W5K8"/>
<dbReference type="eggNOG" id="ENOG502SC5A">
    <property type="taxonomic scope" value="Eukaryota"/>
</dbReference>
<dbReference type="VEuPathDB" id="AmoebaDB:NAEGRDRAFT_54815"/>
<dbReference type="KEGG" id="ngr:NAEGRDRAFT_54815"/>
<protein>
    <submittedName>
        <fullName evidence="2">Predicted protein</fullName>
    </submittedName>
</protein>
<evidence type="ECO:0000313" key="2">
    <source>
        <dbReference type="EMBL" id="EFC35644.1"/>
    </source>
</evidence>
<feature type="compositionally biased region" description="Polar residues" evidence="1">
    <location>
        <begin position="360"/>
        <end position="382"/>
    </location>
</feature>
<accession>D2W5K8</accession>
<dbReference type="PANTHER" id="PTHR38150">
    <property type="entry name" value="EF-HAND DOMAIN-CONTAINING PROTEIN"/>
    <property type="match status" value="1"/>
</dbReference>
<dbReference type="Proteomes" id="UP000006671">
    <property type="component" value="Unassembled WGS sequence"/>
</dbReference>